<dbReference type="KEGG" id="sre:PTSG_07689"/>
<accession>F2UHH3</accession>
<protein>
    <submittedName>
        <fullName evidence="2">Uncharacterized protein</fullName>
    </submittedName>
</protein>
<dbReference type="SUPFAM" id="SSF48371">
    <property type="entry name" value="ARM repeat"/>
    <property type="match status" value="1"/>
</dbReference>
<dbReference type="GeneID" id="16072046"/>
<sequence>MLCRSLYRPIVSCRRIRPHDDRICGKCYSGLYNDIGKLTQNDLLPLDATRPAAETLPEQFRRLPRGCKNDYNCPRSAYHVNLPQTEKCTRCRSVAICAAVPHFAQSQLNRAYKKAVTKYGLTRYAPLISNDDNDDDHEDDDEEEEDDEEYDDVHGDDDEDDDDDDDDEDEGRGQLKGKQGSSHSSTGTSYDDLDGEAAGDDD</sequence>
<reference evidence="2" key="1">
    <citation type="submission" date="2009-08" db="EMBL/GenBank/DDBJ databases">
        <title>Annotation of Salpingoeca rosetta.</title>
        <authorList>
            <consortium name="The Broad Institute Genome Sequencing Platform"/>
            <person name="Russ C."/>
            <person name="Cuomo C."/>
            <person name="Burger G."/>
            <person name="Gray M.W."/>
            <person name="Holland P.W.H."/>
            <person name="King N."/>
            <person name="Lang F.B.F."/>
            <person name="Roger A.J."/>
            <person name="Ruiz-Trillo I."/>
            <person name="Young S.K."/>
            <person name="Zeng Q."/>
            <person name="Gargeya S."/>
            <person name="Alvarado L."/>
            <person name="Berlin A."/>
            <person name="Chapman S.B."/>
            <person name="Chen Z."/>
            <person name="Freedman E."/>
            <person name="Gellesch M."/>
            <person name="Goldberg J."/>
            <person name="Griggs A."/>
            <person name="Gujja S."/>
            <person name="Heilman E."/>
            <person name="Heiman D."/>
            <person name="Howarth C."/>
            <person name="Mehta T."/>
            <person name="Neiman D."/>
            <person name="Pearson M."/>
            <person name="Roberts A."/>
            <person name="Saif S."/>
            <person name="Shea T."/>
            <person name="Shenoy N."/>
            <person name="Sisk P."/>
            <person name="Stolte C."/>
            <person name="Sykes S."/>
            <person name="White J."/>
            <person name="Yandava C."/>
            <person name="Haas B."/>
            <person name="Nusbaum C."/>
            <person name="Birren B."/>
        </authorList>
    </citation>
    <scope>NUCLEOTIDE SEQUENCE [LARGE SCALE GENOMIC DNA]</scope>
    <source>
        <strain evidence="2">ATCC 50818</strain>
    </source>
</reference>
<dbReference type="Proteomes" id="UP000007799">
    <property type="component" value="Unassembled WGS sequence"/>
</dbReference>
<evidence type="ECO:0000313" key="3">
    <source>
        <dbReference type="Proteomes" id="UP000007799"/>
    </source>
</evidence>
<evidence type="ECO:0000256" key="1">
    <source>
        <dbReference type="SAM" id="MobiDB-lite"/>
    </source>
</evidence>
<feature type="compositionally biased region" description="Acidic residues" evidence="1">
    <location>
        <begin position="131"/>
        <end position="170"/>
    </location>
</feature>
<feature type="compositionally biased region" description="Acidic residues" evidence="1">
    <location>
        <begin position="191"/>
        <end position="202"/>
    </location>
</feature>
<feature type="region of interest" description="Disordered" evidence="1">
    <location>
        <begin position="126"/>
        <end position="202"/>
    </location>
</feature>
<dbReference type="InParanoid" id="F2UHH3"/>
<feature type="compositionally biased region" description="Polar residues" evidence="1">
    <location>
        <begin position="179"/>
        <end position="189"/>
    </location>
</feature>
<dbReference type="AlphaFoldDB" id="F2UHH3"/>
<keyword evidence="3" id="KW-1185">Reference proteome</keyword>
<dbReference type="InterPro" id="IPR016024">
    <property type="entry name" value="ARM-type_fold"/>
</dbReference>
<dbReference type="RefSeq" id="XP_004991486.1">
    <property type="nucleotide sequence ID" value="XM_004991429.1"/>
</dbReference>
<gene>
    <name evidence="2" type="ORF">PTSG_07689</name>
</gene>
<proteinExistence type="predicted"/>
<name>F2UHH3_SALR5</name>
<evidence type="ECO:0000313" key="2">
    <source>
        <dbReference type="EMBL" id="EGD76572.1"/>
    </source>
</evidence>
<organism evidence="3">
    <name type="scientific">Salpingoeca rosetta (strain ATCC 50818 / BSB-021)</name>
    <dbReference type="NCBI Taxonomy" id="946362"/>
    <lineage>
        <taxon>Eukaryota</taxon>
        <taxon>Choanoflagellata</taxon>
        <taxon>Craspedida</taxon>
        <taxon>Salpingoecidae</taxon>
        <taxon>Salpingoeca</taxon>
    </lineage>
</organism>
<dbReference type="EMBL" id="GL832974">
    <property type="protein sequence ID" value="EGD76572.1"/>
    <property type="molecule type" value="Genomic_DNA"/>
</dbReference>